<evidence type="ECO:0000313" key="5">
    <source>
        <dbReference type="EMBL" id="PMD34635.1"/>
    </source>
</evidence>
<feature type="region of interest" description="Disordered" evidence="3">
    <location>
        <begin position="50"/>
        <end position="69"/>
    </location>
</feature>
<keyword evidence="6" id="KW-1185">Reference proteome</keyword>
<feature type="domain" description="UBC core" evidence="4">
    <location>
        <begin position="528"/>
        <end position="690"/>
    </location>
</feature>
<dbReference type="SMART" id="SM00212">
    <property type="entry name" value="UBCc"/>
    <property type="match status" value="1"/>
</dbReference>
<dbReference type="Proteomes" id="UP000235786">
    <property type="component" value="Unassembled WGS sequence"/>
</dbReference>
<accession>A0A2J6R7Z1</accession>
<dbReference type="OrthoDB" id="47801at2759"/>
<feature type="compositionally biased region" description="Polar residues" evidence="3">
    <location>
        <begin position="55"/>
        <end position="69"/>
    </location>
</feature>
<dbReference type="InterPro" id="IPR016135">
    <property type="entry name" value="UBQ-conjugating_enzyme/RWD"/>
</dbReference>
<feature type="region of interest" description="Disordered" evidence="3">
    <location>
        <begin position="739"/>
        <end position="763"/>
    </location>
</feature>
<name>A0A2J6R7Z1_HYAVF</name>
<dbReference type="Gene3D" id="3.10.110.10">
    <property type="entry name" value="Ubiquitin Conjugating Enzyme"/>
    <property type="match status" value="1"/>
</dbReference>
<organism evidence="5 6">
    <name type="scientific">Hyaloscypha variabilis (strain UAMH 11265 / GT02V1 / F)</name>
    <name type="common">Meliniomyces variabilis</name>
    <dbReference type="NCBI Taxonomy" id="1149755"/>
    <lineage>
        <taxon>Eukaryota</taxon>
        <taxon>Fungi</taxon>
        <taxon>Dikarya</taxon>
        <taxon>Ascomycota</taxon>
        <taxon>Pezizomycotina</taxon>
        <taxon>Leotiomycetes</taxon>
        <taxon>Helotiales</taxon>
        <taxon>Hyaloscyphaceae</taxon>
        <taxon>Hyaloscypha</taxon>
        <taxon>Hyaloscypha variabilis</taxon>
    </lineage>
</organism>
<evidence type="ECO:0000313" key="6">
    <source>
        <dbReference type="Proteomes" id="UP000235786"/>
    </source>
</evidence>
<dbReference type="EMBL" id="KZ613953">
    <property type="protein sequence ID" value="PMD34635.1"/>
    <property type="molecule type" value="Genomic_DNA"/>
</dbReference>
<evidence type="ECO:0000256" key="1">
    <source>
        <dbReference type="ARBA" id="ARBA00022679"/>
    </source>
</evidence>
<protein>
    <recommendedName>
        <fullName evidence="4">UBC core domain-containing protein</fullName>
    </recommendedName>
</protein>
<evidence type="ECO:0000256" key="2">
    <source>
        <dbReference type="ARBA" id="ARBA00022786"/>
    </source>
</evidence>
<dbReference type="InterPro" id="IPR000608">
    <property type="entry name" value="UBC"/>
</dbReference>
<evidence type="ECO:0000259" key="4">
    <source>
        <dbReference type="PROSITE" id="PS50127"/>
    </source>
</evidence>
<gene>
    <name evidence="5" type="ORF">L207DRAFT_533944</name>
</gene>
<keyword evidence="2" id="KW-0833">Ubl conjugation pathway</keyword>
<proteinExistence type="predicted"/>
<dbReference type="PROSITE" id="PS50127">
    <property type="entry name" value="UBC_2"/>
    <property type="match status" value="1"/>
</dbReference>
<feature type="region of interest" description="Disordered" evidence="3">
    <location>
        <begin position="780"/>
        <end position="805"/>
    </location>
</feature>
<evidence type="ECO:0000256" key="3">
    <source>
        <dbReference type="SAM" id="MobiDB-lite"/>
    </source>
</evidence>
<dbReference type="AlphaFoldDB" id="A0A2J6R7Z1"/>
<dbReference type="Pfam" id="PF00179">
    <property type="entry name" value="UQ_con"/>
    <property type="match status" value="1"/>
</dbReference>
<dbReference type="PANTHER" id="PTHR46116">
    <property type="entry name" value="(E3-INDEPENDENT) E2 UBIQUITIN-CONJUGATING ENZYME"/>
    <property type="match status" value="1"/>
</dbReference>
<dbReference type="GO" id="GO:0016740">
    <property type="term" value="F:transferase activity"/>
    <property type="evidence" value="ECO:0007669"/>
    <property type="project" value="UniProtKB-KW"/>
</dbReference>
<keyword evidence="1" id="KW-0808">Transferase</keyword>
<dbReference type="STRING" id="1149755.A0A2J6R7Z1"/>
<reference evidence="5 6" key="1">
    <citation type="submission" date="2016-04" db="EMBL/GenBank/DDBJ databases">
        <title>A degradative enzymes factory behind the ericoid mycorrhizal symbiosis.</title>
        <authorList>
            <consortium name="DOE Joint Genome Institute"/>
            <person name="Martino E."/>
            <person name="Morin E."/>
            <person name="Grelet G."/>
            <person name="Kuo A."/>
            <person name="Kohler A."/>
            <person name="Daghino S."/>
            <person name="Barry K."/>
            <person name="Choi C."/>
            <person name="Cichocki N."/>
            <person name="Clum A."/>
            <person name="Copeland A."/>
            <person name="Hainaut M."/>
            <person name="Haridas S."/>
            <person name="Labutti K."/>
            <person name="Lindquist E."/>
            <person name="Lipzen A."/>
            <person name="Khouja H.-R."/>
            <person name="Murat C."/>
            <person name="Ohm R."/>
            <person name="Olson A."/>
            <person name="Spatafora J."/>
            <person name="Veneault-Fourrey C."/>
            <person name="Henrissat B."/>
            <person name="Grigoriev I."/>
            <person name="Martin F."/>
            <person name="Perotto S."/>
        </authorList>
    </citation>
    <scope>NUCLEOTIDE SEQUENCE [LARGE SCALE GENOMIC DNA]</scope>
    <source>
        <strain evidence="5 6">F</strain>
    </source>
</reference>
<dbReference type="SUPFAM" id="SSF54495">
    <property type="entry name" value="UBC-like"/>
    <property type="match status" value="1"/>
</dbReference>
<sequence>MPLHKIKDPFHKIKETLSKYLPSSRLKSTPAPMATSSIFGPDSSVYYPAKRPEPATTTSVSLRPQSSTGGPHCDKMFPKELAPDLALFNNIFAQLHMKCRECHTPLALDIDVHLQTWLAGTQIIPPKSQISALQCPKCEHLTCVGCGSAPKLNKHHFFTPLGVVNHCCYEGRLFGIWLLLARFDKAELPATKASTTASPKRAVKKPKPKKGYVPAQNGVGYSSGHDLYESYYEVDIDAAYEDMLAAGEDMEDFSGAMPMPMPGFFGQHQHVLPAYITRTDHKVKSREEKAKSEDDLLIRTLKLLITFFPGPDSPSGPTEEIRIYRLSFLFDKIAELLRNDSIIDITQRKDLYTEVLTFVQNVANSPDLVGILLEERPDKCNSPGIHSIQNSAHRLGYASENLQAMSGAFAPSVFTGSLDTYRQAKSFLKISNMSHGETPGALVVYKNKLESNNLEKRDDEDSIQICQRIIDIYEFLQKHKERPSLTIECIDTWTKFAQENRVTFDDDVLKSHRFFNEIKNLKSSNTKGRLVTIGKEVATMTTSLPAGIFVKVAESRSDAMKVLIVGPEGSPYAHGLFIFDLFLDANYPISPPKMAFVLDGNDSETYSFNPNLHRGGGVCLSLLNTWEGNPNEMWQPNKSTVLSVLVSIQAMILGAPVPWINEPGFSNQESTPQAKEHKLLMQAKTVKYAMIGWLENKFSNSDSKEYVWKDISQMYWKNNGKAAFETVKVWAVDNPDLEKFGPKATAPKKRKGKNKDPPTDSVQTQDLVEKLANCLGLPCETSSHKRKASSSGTSNDTKKQKSESTDQDSIELRWYYKGAKTTKEVRAACKEFGIGSALTIDACIAKLETHVNTKGKASEAVVEKWGEMREIFRMVDTD</sequence>